<dbReference type="Pfam" id="PF09346">
    <property type="entry name" value="SMI1_KNR4"/>
    <property type="match status" value="1"/>
</dbReference>
<dbReference type="SUPFAM" id="SSF160631">
    <property type="entry name" value="SMI1/KNR4-like"/>
    <property type="match status" value="1"/>
</dbReference>
<feature type="domain" description="Knr4/Smi1-like" evidence="1">
    <location>
        <begin position="41"/>
        <end position="159"/>
    </location>
</feature>
<gene>
    <name evidence="2" type="ORF">GZH47_08970</name>
</gene>
<dbReference type="SMART" id="SM00860">
    <property type="entry name" value="SMI1_KNR4"/>
    <property type="match status" value="1"/>
</dbReference>
<proteinExistence type="predicted"/>
<organism evidence="2 3">
    <name type="scientific">Paenibacillus rhizovicinus</name>
    <dbReference type="NCBI Taxonomy" id="2704463"/>
    <lineage>
        <taxon>Bacteria</taxon>
        <taxon>Bacillati</taxon>
        <taxon>Bacillota</taxon>
        <taxon>Bacilli</taxon>
        <taxon>Bacillales</taxon>
        <taxon>Paenibacillaceae</taxon>
        <taxon>Paenibacillus</taxon>
    </lineage>
</organism>
<dbReference type="RefSeq" id="WP_162639778.1">
    <property type="nucleotide sequence ID" value="NZ_CP048286.1"/>
</dbReference>
<sequence>MDSVIMKSLESLKNRLTKEGITLRFTAEGSYSEVKFTFNPPATQSEINNYMTKWSITLPEDYLEFLRIHDGGSLFASPEYGGGIELLSLERIDELYSVYDDLLPKGWIPVAVEEGEEFLFIDTNSVCGRDYTNLYWCELADVRRNPSSLNANFELWFDRFIIAEGNKYCTWMWMKPEIYYKYRK</sequence>
<evidence type="ECO:0000259" key="1">
    <source>
        <dbReference type="SMART" id="SM00860"/>
    </source>
</evidence>
<evidence type="ECO:0000313" key="2">
    <source>
        <dbReference type="EMBL" id="QHW30969.1"/>
    </source>
</evidence>
<keyword evidence="3" id="KW-1185">Reference proteome</keyword>
<accession>A0A6C0NXN8</accession>
<name>A0A6C0NXN8_9BACL</name>
<dbReference type="KEGG" id="prz:GZH47_08970"/>
<dbReference type="AlphaFoldDB" id="A0A6C0NXN8"/>
<reference evidence="2 3" key="1">
    <citation type="submission" date="2020-02" db="EMBL/GenBank/DDBJ databases">
        <title>Paenibacillus sp. nov., isolated from rhizosphere soil of tomato.</title>
        <authorList>
            <person name="Weon H.-Y."/>
            <person name="Lee S.A."/>
        </authorList>
    </citation>
    <scope>NUCLEOTIDE SEQUENCE [LARGE SCALE GENOMIC DNA]</scope>
    <source>
        <strain evidence="2 3">14171R-81</strain>
    </source>
</reference>
<evidence type="ECO:0000313" key="3">
    <source>
        <dbReference type="Proteomes" id="UP000479114"/>
    </source>
</evidence>
<dbReference type="Proteomes" id="UP000479114">
    <property type="component" value="Chromosome"/>
</dbReference>
<dbReference type="Gene3D" id="3.40.1580.10">
    <property type="entry name" value="SMI1/KNR4-like"/>
    <property type="match status" value="1"/>
</dbReference>
<protein>
    <submittedName>
        <fullName evidence="2">SMI1/KNR4 family protein</fullName>
    </submittedName>
</protein>
<dbReference type="EMBL" id="CP048286">
    <property type="protein sequence ID" value="QHW30969.1"/>
    <property type="molecule type" value="Genomic_DNA"/>
</dbReference>
<dbReference type="InterPro" id="IPR037883">
    <property type="entry name" value="Knr4/Smi1-like_sf"/>
</dbReference>
<dbReference type="InterPro" id="IPR018958">
    <property type="entry name" value="Knr4/Smi1-like_dom"/>
</dbReference>